<dbReference type="Gene3D" id="2.60.40.150">
    <property type="entry name" value="C2 domain"/>
    <property type="match status" value="1"/>
</dbReference>
<comment type="caution">
    <text evidence="3">The sequence shown here is derived from an EMBL/GenBank/DDBJ whole genome shotgun (WGS) entry which is preliminary data.</text>
</comment>
<reference evidence="3 4" key="1">
    <citation type="journal article" date="2020" name="Nat. Commun.">
        <title>Genome of Tripterygium wilfordii and identification of cytochrome P450 involved in triptolide biosynthesis.</title>
        <authorList>
            <person name="Tu L."/>
            <person name="Su P."/>
            <person name="Zhang Z."/>
            <person name="Gao L."/>
            <person name="Wang J."/>
            <person name="Hu T."/>
            <person name="Zhou J."/>
            <person name="Zhang Y."/>
            <person name="Zhao Y."/>
            <person name="Liu Y."/>
            <person name="Song Y."/>
            <person name="Tong Y."/>
            <person name="Lu Y."/>
            <person name="Yang J."/>
            <person name="Xu C."/>
            <person name="Jia M."/>
            <person name="Peters R.J."/>
            <person name="Huang L."/>
            <person name="Gao W."/>
        </authorList>
    </citation>
    <scope>NUCLEOTIDE SEQUENCE [LARGE SCALE GENOMIC DNA]</scope>
    <source>
        <strain evidence="4">cv. XIE 37</strain>
        <tissue evidence="3">Leaf</tissue>
    </source>
</reference>
<dbReference type="CDD" id="cd00030">
    <property type="entry name" value="C2"/>
    <property type="match status" value="1"/>
</dbReference>
<dbReference type="InterPro" id="IPR035892">
    <property type="entry name" value="C2_domain_sf"/>
</dbReference>
<sequence>MTRSNGIDLEKSKTNKKAKTNDDDCDDLYQTFRARQHLFTNNPKYEPVLKLHIHHAEGLENPATRPPLTYSVESWIEPDQGRARTNKVFGLPNPVWDREFYLRLNRFWDLKFLHIEVLRHGSWSEPGTSSGFACVGRVRIPLPEELHASKSGRFGLVRLVGGEVRGEGHIIVSMKLMKFRRTRV</sequence>
<dbReference type="InterPro" id="IPR000008">
    <property type="entry name" value="C2_dom"/>
</dbReference>
<dbReference type="Proteomes" id="UP000593562">
    <property type="component" value="Unassembled WGS sequence"/>
</dbReference>
<name>A0A7J7C5G2_TRIWF</name>
<dbReference type="AlphaFoldDB" id="A0A7J7C5G2"/>
<dbReference type="PANTHER" id="PTHR38365">
    <property type="entry name" value="C2 DOMAIN-CONTAINING PROTEIN-RELATED"/>
    <property type="match status" value="1"/>
</dbReference>
<evidence type="ECO:0000256" key="1">
    <source>
        <dbReference type="SAM" id="MobiDB-lite"/>
    </source>
</evidence>
<dbReference type="InParanoid" id="A0A7J7C5G2"/>
<gene>
    <name evidence="3" type="ORF">HS088_TW21G01529</name>
</gene>
<dbReference type="PANTHER" id="PTHR38365:SF1">
    <property type="entry name" value="C2 DOMAIN-CONTAINING PROTEIN"/>
    <property type="match status" value="1"/>
</dbReference>
<dbReference type="SUPFAM" id="SSF49562">
    <property type="entry name" value="C2 domain (Calcium/lipid-binding domain, CaLB)"/>
    <property type="match status" value="1"/>
</dbReference>
<feature type="domain" description="C2" evidence="2">
    <location>
        <begin position="30"/>
        <end position="155"/>
    </location>
</feature>
<dbReference type="PROSITE" id="PS50004">
    <property type="entry name" value="C2"/>
    <property type="match status" value="1"/>
</dbReference>
<evidence type="ECO:0000313" key="4">
    <source>
        <dbReference type="Proteomes" id="UP000593562"/>
    </source>
</evidence>
<accession>A0A7J7C5G2</accession>
<proteinExistence type="predicted"/>
<feature type="region of interest" description="Disordered" evidence="1">
    <location>
        <begin position="1"/>
        <end position="22"/>
    </location>
</feature>
<keyword evidence="4" id="KW-1185">Reference proteome</keyword>
<protein>
    <recommendedName>
        <fullName evidence="2">C2 domain-containing protein</fullName>
    </recommendedName>
</protein>
<organism evidence="3 4">
    <name type="scientific">Tripterygium wilfordii</name>
    <name type="common">Thunder God vine</name>
    <dbReference type="NCBI Taxonomy" id="458696"/>
    <lineage>
        <taxon>Eukaryota</taxon>
        <taxon>Viridiplantae</taxon>
        <taxon>Streptophyta</taxon>
        <taxon>Embryophyta</taxon>
        <taxon>Tracheophyta</taxon>
        <taxon>Spermatophyta</taxon>
        <taxon>Magnoliopsida</taxon>
        <taxon>eudicotyledons</taxon>
        <taxon>Gunneridae</taxon>
        <taxon>Pentapetalae</taxon>
        <taxon>rosids</taxon>
        <taxon>fabids</taxon>
        <taxon>Celastrales</taxon>
        <taxon>Celastraceae</taxon>
        <taxon>Tripterygium</taxon>
    </lineage>
</organism>
<dbReference type="SMART" id="SM00239">
    <property type="entry name" value="C2"/>
    <property type="match status" value="1"/>
</dbReference>
<dbReference type="EMBL" id="JAAARO010000021">
    <property type="protein sequence ID" value="KAF5729364.1"/>
    <property type="molecule type" value="Genomic_DNA"/>
</dbReference>
<dbReference type="Pfam" id="PF00168">
    <property type="entry name" value="C2"/>
    <property type="match status" value="1"/>
</dbReference>
<evidence type="ECO:0000259" key="2">
    <source>
        <dbReference type="PROSITE" id="PS50004"/>
    </source>
</evidence>
<evidence type="ECO:0000313" key="3">
    <source>
        <dbReference type="EMBL" id="KAF5729364.1"/>
    </source>
</evidence>